<dbReference type="GO" id="GO:0010997">
    <property type="term" value="F:anaphase-promoting complex binding"/>
    <property type="evidence" value="ECO:0007669"/>
    <property type="project" value="InterPro"/>
</dbReference>
<dbReference type="GO" id="GO:0005680">
    <property type="term" value="C:anaphase-promoting complex"/>
    <property type="evidence" value="ECO:0007669"/>
    <property type="project" value="TreeGrafter"/>
</dbReference>
<dbReference type="SUPFAM" id="SSF50978">
    <property type="entry name" value="WD40 repeat-like"/>
    <property type="match status" value="1"/>
</dbReference>
<dbReference type="SMART" id="SM00320">
    <property type="entry name" value="WD40"/>
    <property type="match status" value="4"/>
</dbReference>
<gene>
    <name evidence="10" type="ORF">Zmor_016374</name>
</gene>
<dbReference type="PANTHER" id="PTHR19918">
    <property type="entry name" value="CELL DIVISION CYCLE 20 CDC20 FIZZY -RELATED"/>
    <property type="match status" value="1"/>
</dbReference>
<keyword evidence="11" id="KW-1185">Reference proteome</keyword>
<reference evidence="10" key="1">
    <citation type="journal article" date="2023" name="G3 (Bethesda)">
        <title>Whole genome assemblies of Zophobas morio and Tenebrio molitor.</title>
        <authorList>
            <person name="Kaur S."/>
            <person name="Stinson S.A."/>
            <person name="diCenzo G.C."/>
        </authorList>
    </citation>
    <scope>NUCLEOTIDE SEQUENCE</scope>
    <source>
        <strain evidence="10">QUZm001</strain>
    </source>
</reference>
<keyword evidence="8" id="KW-1133">Transmembrane helix</keyword>
<dbReference type="Pfam" id="PF24807">
    <property type="entry name" value="WD40_CDC20-Fz"/>
    <property type="match status" value="1"/>
</dbReference>
<dbReference type="PANTHER" id="PTHR19918:SF8">
    <property type="entry name" value="FI02843P"/>
    <property type="match status" value="1"/>
</dbReference>
<dbReference type="GO" id="GO:0031145">
    <property type="term" value="P:anaphase-promoting complex-dependent catabolic process"/>
    <property type="evidence" value="ECO:0007669"/>
    <property type="project" value="TreeGrafter"/>
</dbReference>
<dbReference type="Proteomes" id="UP001168821">
    <property type="component" value="Unassembled WGS sequence"/>
</dbReference>
<sequence>MSCLAVYNNNTPFKPINDLHSFKTPVNGSCKKTPSGRKRQTPLADRFIPRRETSDYENSQVLYKETLFKENAVPIEAYETPLSPNSLEYHDNLQFALNTDPEAKVLAYQQKAPAPKEGHLNSNRILYSHNRFDKVKNSFQAPRISRKIPQTADKILDAPELLDDYYLNLLSWNQSTNILSVALGCSVYLWDASNGGIAKLMSLNAEDNYITSVQWVNEGNVLALGTDTREVQLWDAAELKLLRVMHGHSSRVGSLSWNQHLLSSGSRSGEIHFHDVRVHNHLLARCQGHSQEVCGLQWSPGNTQLASGGNDNVLNIWDPHKYTSPLFSLTDHQAAVKARIIITIITSVVIVIVIVTHVLRYFIYKTFKNSSFFTVS</sequence>
<dbReference type="PROSITE" id="PS50294">
    <property type="entry name" value="WD_REPEATS_REGION"/>
    <property type="match status" value="1"/>
</dbReference>
<dbReference type="InterPro" id="IPR001680">
    <property type="entry name" value="WD40_rpt"/>
</dbReference>
<evidence type="ECO:0000256" key="2">
    <source>
        <dbReference type="ARBA" id="ARBA00022574"/>
    </source>
</evidence>
<accession>A0AA38LZ24</accession>
<comment type="caution">
    <text evidence="10">The sequence shown here is derived from an EMBL/GenBank/DDBJ whole genome shotgun (WGS) entry which is preliminary data.</text>
</comment>
<evidence type="ECO:0000256" key="1">
    <source>
        <dbReference type="ARBA" id="ARBA00006445"/>
    </source>
</evidence>
<keyword evidence="8" id="KW-0472">Membrane</keyword>
<dbReference type="InterPro" id="IPR036322">
    <property type="entry name" value="WD40_repeat_dom_sf"/>
</dbReference>
<evidence type="ECO:0000259" key="9">
    <source>
        <dbReference type="Pfam" id="PF24807"/>
    </source>
</evidence>
<feature type="domain" description="CDC20/Fizzy WD40" evidence="9">
    <location>
        <begin position="156"/>
        <end position="338"/>
    </location>
</feature>
<keyword evidence="4" id="KW-0677">Repeat</keyword>
<comment type="similarity">
    <text evidence="1">Belongs to the WD repeat CDC20/Fizzy family.</text>
</comment>
<evidence type="ECO:0000256" key="7">
    <source>
        <dbReference type="PROSITE-ProRule" id="PRU00221"/>
    </source>
</evidence>
<evidence type="ECO:0000256" key="3">
    <source>
        <dbReference type="ARBA" id="ARBA00022618"/>
    </source>
</evidence>
<dbReference type="InterPro" id="IPR015943">
    <property type="entry name" value="WD40/YVTN_repeat-like_dom_sf"/>
</dbReference>
<feature type="repeat" description="WD" evidence="7">
    <location>
        <begin position="203"/>
        <end position="244"/>
    </location>
</feature>
<name>A0AA38LZ24_9CUCU</name>
<keyword evidence="2 7" id="KW-0853">WD repeat</keyword>
<dbReference type="EMBL" id="JALNTZ010004109">
    <property type="protein sequence ID" value="KAJ3615491.1"/>
    <property type="molecule type" value="Genomic_DNA"/>
</dbReference>
<dbReference type="GO" id="GO:0051301">
    <property type="term" value="P:cell division"/>
    <property type="evidence" value="ECO:0007669"/>
    <property type="project" value="UniProtKB-KW"/>
</dbReference>
<dbReference type="InterPro" id="IPR033010">
    <property type="entry name" value="Cdc20/Fizzy"/>
</dbReference>
<dbReference type="GO" id="GO:1905786">
    <property type="term" value="P:positive regulation of anaphase-promoting complex-dependent catabolic process"/>
    <property type="evidence" value="ECO:0007669"/>
    <property type="project" value="TreeGrafter"/>
</dbReference>
<evidence type="ECO:0000313" key="10">
    <source>
        <dbReference type="EMBL" id="KAJ3615491.1"/>
    </source>
</evidence>
<protein>
    <recommendedName>
        <fullName evidence="9">CDC20/Fizzy WD40 domain-containing protein</fullName>
    </recommendedName>
</protein>
<dbReference type="Gene3D" id="2.130.10.10">
    <property type="entry name" value="YVTN repeat-like/Quinoprotein amine dehydrogenase"/>
    <property type="match status" value="1"/>
</dbReference>
<dbReference type="GO" id="GO:1990757">
    <property type="term" value="F:ubiquitin ligase activator activity"/>
    <property type="evidence" value="ECO:0007669"/>
    <property type="project" value="TreeGrafter"/>
</dbReference>
<evidence type="ECO:0000313" key="11">
    <source>
        <dbReference type="Proteomes" id="UP001168821"/>
    </source>
</evidence>
<evidence type="ECO:0000256" key="6">
    <source>
        <dbReference type="ARBA" id="ARBA00023306"/>
    </source>
</evidence>
<keyword evidence="3" id="KW-0132">Cell division</keyword>
<dbReference type="InterPro" id="IPR056150">
    <property type="entry name" value="WD40_CDC20-Fz"/>
</dbReference>
<evidence type="ECO:0000256" key="8">
    <source>
        <dbReference type="SAM" id="Phobius"/>
    </source>
</evidence>
<organism evidence="10 11">
    <name type="scientific">Zophobas morio</name>
    <dbReference type="NCBI Taxonomy" id="2755281"/>
    <lineage>
        <taxon>Eukaryota</taxon>
        <taxon>Metazoa</taxon>
        <taxon>Ecdysozoa</taxon>
        <taxon>Arthropoda</taxon>
        <taxon>Hexapoda</taxon>
        <taxon>Insecta</taxon>
        <taxon>Pterygota</taxon>
        <taxon>Neoptera</taxon>
        <taxon>Endopterygota</taxon>
        <taxon>Coleoptera</taxon>
        <taxon>Polyphaga</taxon>
        <taxon>Cucujiformia</taxon>
        <taxon>Tenebrionidae</taxon>
        <taxon>Zophobas</taxon>
    </lineage>
</organism>
<evidence type="ECO:0000256" key="4">
    <source>
        <dbReference type="ARBA" id="ARBA00022737"/>
    </source>
</evidence>
<dbReference type="AlphaFoldDB" id="A0AA38LZ24"/>
<keyword evidence="6" id="KW-0131">Cell cycle</keyword>
<keyword evidence="8" id="KW-0812">Transmembrane</keyword>
<feature type="repeat" description="WD" evidence="7">
    <location>
        <begin position="286"/>
        <end position="318"/>
    </location>
</feature>
<proteinExistence type="inferred from homology"/>
<evidence type="ECO:0000256" key="5">
    <source>
        <dbReference type="ARBA" id="ARBA00022776"/>
    </source>
</evidence>
<dbReference type="PROSITE" id="PS50082">
    <property type="entry name" value="WD_REPEATS_2"/>
    <property type="match status" value="2"/>
</dbReference>
<keyword evidence="5" id="KW-0498">Mitosis</keyword>
<feature type="transmembrane region" description="Helical" evidence="8">
    <location>
        <begin position="340"/>
        <end position="363"/>
    </location>
</feature>